<dbReference type="RefSeq" id="XP_064666708.1">
    <property type="nucleotide sequence ID" value="XM_064815962.1"/>
</dbReference>
<feature type="region of interest" description="Disordered" evidence="2">
    <location>
        <begin position="47"/>
        <end position="74"/>
    </location>
</feature>
<gene>
    <name evidence="3" type="ORF">N656DRAFT_783436</name>
</gene>
<dbReference type="Proteomes" id="UP001302812">
    <property type="component" value="Unassembled WGS sequence"/>
</dbReference>
<dbReference type="SUPFAM" id="SSF47459">
    <property type="entry name" value="HLH, helix-loop-helix DNA-binding domain"/>
    <property type="match status" value="1"/>
</dbReference>
<accession>A0AAN6T8X2</accession>
<evidence type="ECO:0008006" key="5">
    <source>
        <dbReference type="Google" id="ProtNLM"/>
    </source>
</evidence>
<dbReference type="GO" id="GO:0046983">
    <property type="term" value="F:protein dimerization activity"/>
    <property type="evidence" value="ECO:0007669"/>
    <property type="project" value="InterPro"/>
</dbReference>
<feature type="compositionally biased region" description="Polar residues" evidence="2">
    <location>
        <begin position="214"/>
        <end position="223"/>
    </location>
</feature>
<feature type="compositionally biased region" description="Polar residues" evidence="2">
    <location>
        <begin position="168"/>
        <end position="192"/>
    </location>
</feature>
<dbReference type="InterPro" id="IPR036638">
    <property type="entry name" value="HLH_DNA-bd_sf"/>
</dbReference>
<feature type="region of interest" description="Disordered" evidence="2">
    <location>
        <begin position="157"/>
        <end position="225"/>
    </location>
</feature>
<sequence>MPEMDWQSDQQGWIELQPCPLWSHDQNPKVHDHCKLVSSQARFLLPSPFNSHHQGHGSAVSSSTAAGDPISTDHQPFASSLGWIKSLETGTDGINAAEGAFQHHSPSHVDSSPVAEAPVAVNPPETFGAPFFPAPYCHPSSNTDSTIRSSCASQVTSASVTPLAGRTQARSSANPGSTNVKVALTKNNSTTKRTIRKSKSSPAHSKIEKEKLQESQTDFSNPSLGEHRANVRQWHNRVGKRYRDKLSGKFESLQAALHLYMATEDNAEDLNSAPSTHGGRVLNKAGLLDTARARIAALLSQRQALLAEMEALRRQSQA</sequence>
<proteinExistence type="predicted"/>
<name>A0AAN6T8X2_9PEZI</name>
<evidence type="ECO:0000313" key="4">
    <source>
        <dbReference type="Proteomes" id="UP001302812"/>
    </source>
</evidence>
<feature type="compositionally biased region" description="Low complexity" evidence="2">
    <location>
        <begin position="108"/>
        <end position="121"/>
    </location>
</feature>
<organism evidence="3 4">
    <name type="scientific">Canariomyces notabilis</name>
    <dbReference type="NCBI Taxonomy" id="2074819"/>
    <lineage>
        <taxon>Eukaryota</taxon>
        <taxon>Fungi</taxon>
        <taxon>Dikarya</taxon>
        <taxon>Ascomycota</taxon>
        <taxon>Pezizomycotina</taxon>
        <taxon>Sordariomycetes</taxon>
        <taxon>Sordariomycetidae</taxon>
        <taxon>Sordariales</taxon>
        <taxon>Chaetomiaceae</taxon>
        <taxon>Canariomyces</taxon>
    </lineage>
</organism>
<dbReference type="GeneID" id="89940087"/>
<keyword evidence="4" id="KW-1185">Reference proteome</keyword>
<feature type="region of interest" description="Disordered" evidence="2">
    <location>
        <begin position="102"/>
        <end position="121"/>
    </location>
</feature>
<reference evidence="3" key="1">
    <citation type="journal article" date="2023" name="Mol. Phylogenet. Evol.">
        <title>Genome-scale phylogeny and comparative genomics of the fungal order Sordariales.</title>
        <authorList>
            <person name="Hensen N."/>
            <person name="Bonometti L."/>
            <person name="Westerberg I."/>
            <person name="Brannstrom I.O."/>
            <person name="Guillou S."/>
            <person name="Cros-Aarteil S."/>
            <person name="Calhoun S."/>
            <person name="Haridas S."/>
            <person name="Kuo A."/>
            <person name="Mondo S."/>
            <person name="Pangilinan J."/>
            <person name="Riley R."/>
            <person name="LaButti K."/>
            <person name="Andreopoulos B."/>
            <person name="Lipzen A."/>
            <person name="Chen C."/>
            <person name="Yan M."/>
            <person name="Daum C."/>
            <person name="Ng V."/>
            <person name="Clum A."/>
            <person name="Steindorff A."/>
            <person name="Ohm R.A."/>
            <person name="Martin F."/>
            <person name="Silar P."/>
            <person name="Natvig D.O."/>
            <person name="Lalanne C."/>
            <person name="Gautier V."/>
            <person name="Ament-Velasquez S.L."/>
            <person name="Kruys A."/>
            <person name="Hutchinson M.I."/>
            <person name="Powell A.J."/>
            <person name="Barry K."/>
            <person name="Miller A.N."/>
            <person name="Grigoriev I.V."/>
            <person name="Debuchy R."/>
            <person name="Gladieux P."/>
            <person name="Hiltunen Thoren M."/>
            <person name="Johannesson H."/>
        </authorList>
    </citation>
    <scope>NUCLEOTIDE SEQUENCE</scope>
    <source>
        <strain evidence="3">CBS 508.74</strain>
    </source>
</reference>
<reference evidence="3" key="2">
    <citation type="submission" date="2023-05" db="EMBL/GenBank/DDBJ databases">
        <authorList>
            <consortium name="Lawrence Berkeley National Laboratory"/>
            <person name="Steindorff A."/>
            <person name="Hensen N."/>
            <person name="Bonometti L."/>
            <person name="Westerberg I."/>
            <person name="Brannstrom I.O."/>
            <person name="Guillou S."/>
            <person name="Cros-Aarteil S."/>
            <person name="Calhoun S."/>
            <person name="Haridas S."/>
            <person name="Kuo A."/>
            <person name="Mondo S."/>
            <person name="Pangilinan J."/>
            <person name="Riley R."/>
            <person name="Labutti K."/>
            <person name="Andreopoulos B."/>
            <person name="Lipzen A."/>
            <person name="Chen C."/>
            <person name="Yanf M."/>
            <person name="Daum C."/>
            <person name="Ng V."/>
            <person name="Clum A."/>
            <person name="Ohm R."/>
            <person name="Martin F."/>
            <person name="Silar P."/>
            <person name="Natvig D."/>
            <person name="Lalanne C."/>
            <person name="Gautier V."/>
            <person name="Ament-Velasquez S.L."/>
            <person name="Kruys A."/>
            <person name="Hutchinson M.I."/>
            <person name="Powell A.J."/>
            <person name="Barry K."/>
            <person name="Miller A.N."/>
            <person name="Grigoriev I.V."/>
            <person name="Debuchy R."/>
            <person name="Gladieux P."/>
            <person name="Thoren M.H."/>
            <person name="Johannesson H."/>
        </authorList>
    </citation>
    <scope>NUCLEOTIDE SEQUENCE</scope>
    <source>
        <strain evidence="3">CBS 508.74</strain>
    </source>
</reference>
<dbReference type="AlphaFoldDB" id="A0AAN6T8X2"/>
<evidence type="ECO:0000256" key="2">
    <source>
        <dbReference type="SAM" id="MobiDB-lite"/>
    </source>
</evidence>
<protein>
    <recommendedName>
        <fullName evidence="5">BHLH domain-containing protein</fullName>
    </recommendedName>
</protein>
<keyword evidence="1" id="KW-0175">Coiled coil</keyword>
<dbReference type="EMBL" id="MU853358">
    <property type="protein sequence ID" value="KAK4109138.1"/>
    <property type="molecule type" value="Genomic_DNA"/>
</dbReference>
<feature type="coiled-coil region" evidence="1">
    <location>
        <begin position="288"/>
        <end position="315"/>
    </location>
</feature>
<dbReference type="Gene3D" id="4.10.280.10">
    <property type="entry name" value="Helix-loop-helix DNA-binding domain"/>
    <property type="match status" value="1"/>
</dbReference>
<comment type="caution">
    <text evidence="3">The sequence shown here is derived from an EMBL/GenBank/DDBJ whole genome shotgun (WGS) entry which is preliminary data.</text>
</comment>
<evidence type="ECO:0000313" key="3">
    <source>
        <dbReference type="EMBL" id="KAK4109138.1"/>
    </source>
</evidence>
<evidence type="ECO:0000256" key="1">
    <source>
        <dbReference type="SAM" id="Coils"/>
    </source>
</evidence>